<evidence type="ECO:0000313" key="1">
    <source>
        <dbReference type="EMBL" id="OUL56416.1"/>
    </source>
</evidence>
<sequence>MKYYVLWFIGLMVLVGCDKQSTPAQQETTSPIGALSWLEQADVDTDIAHALSENDFRLWAIAGRGMKIPGLSDEQITQAETQCQTRMMPGMGDVITDPEHKKWWNKGRDYAKSYNQRMLAYCLK</sequence>
<dbReference type="AlphaFoldDB" id="A0A244CLM6"/>
<proteinExistence type="predicted"/>
<dbReference type="RefSeq" id="WP_086745389.1">
    <property type="nucleotide sequence ID" value="NZ_MWPV01000006.1"/>
</dbReference>
<organism evidence="1 2">
    <name type="scientific">Pseudoalteromonas ulvae</name>
    <dbReference type="NCBI Taxonomy" id="107327"/>
    <lineage>
        <taxon>Bacteria</taxon>
        <taxon>Pseudomonadati</taxon>
        <taxon>Pseudomonadota</taxon>
        <taxon>Gammaproteobacteria</taxon>
        <taxon>Alteromonadales</taxon>
        <taxon>Pseudoalteromonadaceae</taxon>
        <taxon>Pseudoalteromonas</taxon>
    </lineage>
</organism>
<name>A0A244CLM6_PSEDV</name>
<accession>A0A244CLM6</accession>
<dbReference type="EMBL" id="MWPV01000006">
    <property type="protein sequence ID" value="OUL56416.1"/>
    <property type="molecule type" value="Genomic_DNA"/>
</dbReference>
<protein>
    <recommendedName>
        <fullName evidence="3">Lipoprotein</fullName>
    </recommendedName>
</protein>
<reference evidence="1 2" key="1">
    <citation type="submission" date="2017-02" db="EMBL/GenBank/DDBJ databases">
        <title>Pseudoalteromonas ulvae TC14 Genome.</title>
        <authorList>
            <person name="Molmeret M."/>
        </authorList>
    </citation>
    <scope>NUCLEOTIDE SEQUENCE [LARGE SCALE GENOMIC DNA]</scope>
    <source>
        <strain evidence="1">TC14</strain>
    </source>
</reference>
<evidence type="ECO:0008006" key="3">
    <source>
        <dbReference type="Google" id="ProtNLM"/>
    </source>
</evidence>
<keyword evidence="2" id="KW-1185">Reference proteome</keyword>
<gene>
    <name evidence="1" type="ORF">B1199_17250</name>
</gene>
<dbReference type="PROSITE" id="PS51257">
    <property type="entry name" value="PROKAR_LIPOPROTEIN"/>
    <property type="match status" value="1"/>
</dbReference>
<comment type="caution">
    <text evidence="1">The sequence shown here is derived from an EMBL/GenBank/DDBJ whole genome shotgun (WGS) entry which is preliminary data.</text>
</comment>
<evidence type="ECO:0000313" key="2">
    <source>
        <dbReference type="Proteomes" id="UP000194841"/>
    </source>
</evidence>
<dbReference type="Proteomes" id="UP000194841">
    <property type="component" value="Unassembled WGS sequence"/>
</dbReference>
<dbReference type="OrthoDB" id="5296638at2"/>